<dbReference type="InterPro" id="IPR013482">
    <property type="entry name" value="Molybde_CF_guanTrfase"/>
</dbReference>
<feature type="binding site" evidence="8">
    <location>
        <position position="100"/>
    </location>
    <ligand>
        <name>Mg(2+)</name>
        <dbReference type="ChEBI" id="CHEBI:18420"/>
    </ligand>
</feature>
<evidence type="ECO:0000259" key="9">
    <source>
        <dbReference type="Pfam" id="PF12804"/>
    </source>
</evidence>
<protein>
    <recommendedName>
        <fullName evidence="8">Molybdenum cofactor guanylyltransferase</fullName>
        <shortName evidence="8">MoCo guanylyltransferase</shortName>
        <ecNumber evidence="8">2.7.7.77</ecNumber>
    </recommendedName>
    <alternativeName>
        <fullName evidence="8">GTP:molybdopterin guanylyltransferase</fullName>
    </alternativeName>
    <alternativeName>
        <fullName evidence="8">Mo-MPT guanylyltransferase</fullName>
    </alternativeName>
    <alternativeName>
        <fullName evidence="8">Molybdopterin guanylyltransferase</fullName>
    </alternativeName>
    <alternativeName>
        <fullName evidence="8">Molybdopterin-guanine dinucleotide synthase</fullName>
        <shortName evidence="8">MGD synthase</shortName>
    </alternativeName>
</protein>
<dbReference type="Pfam" id="PF12804">
    <property type="entry name" value="NTP_transf_3"/>
    <property type="match status" value="1"/>
</dbReference>
<comment type="cofactor">
    <cofactor evidence="8">
        <name>Mg(2+)</name>
        <dbReference type="ChEBI" id="CHEBI:18420"/>
    </cofactor>
</comment>
<dbReference type="Gene3D" id="3.90.550.10">
    <property type="entry name" value="Spore Coat Polysaccharide Biosynthesis Protein SpsA, Chain A"/>
    <property type="match status" value="1"/>
</dbReference>
<proteinExistence type="inferred from homology"/>
<dbReference type="EMBL" id="JABURY010000021">
    <property type="protein sequence ID" value="MBC9131881.1"/>
    <property type="molecule type" value="Genomic_DNA"/>
</dbReference>
<keyword evidence="5 8" id="KW-0460">Magnesium</keyword>
<dbReference type="GO" id="GO:0016779">
    <property type="term" value="F:nucleotidyltransferase activity"/>
    <property type="evidence" value="ECO:0007669"/>
    <property type="project" value="UniProtKB-KW"/>
</dbReference>
<dbReference type="PANTHER" id="PTHR19136:SF81">
    <property type="entry name" value="MOLYBDENUM COFACTOR GUANYLYLTRANSFERASE"/>
    <property type="match status" value="1"/>
</dbReference>
<evidence type="ECO:0000256" key="3">
    <source>
        <dbReference type="ARBA" id="ARBA00022723"/>
    </source>
</evidence>
<dbReference type="NCBIfam" id="TIGR02665">
    <property type="entry name" value="molyb_mobA"/>
    <property type="match status" value="1"/>
</dbReference>
<dbReference type="Proteomes" id="UP000651208">
    <property type="component" value="Unassembled WGS sequence"/>
</dbReference>
<comment type="domain">
    <text evidence="8">The N-terminal domain determines nucleotide recognition and specific binding, while the C-terminal domain determines the specific binding to the target protein.</text>
</comment>
<keyword evidence="7 8" id="KW-0501">Molybdenum cofactor biosynthesis</keyword>
<feature type="domain" description="MobA-like NTP transferase" evidence="9">
    <location>
        <begin position="8"/>
        <end position="159"/>
    </location>
</feature>
<dbReference type="RefSeq" id="WP_187756320.1">
    <property type="nucleotide sequence ID" value="NZ_JABURY010000021.1"/>
</dbReference>
<keyword evidence="3 8" id="KW-0479">Metal-binding</keyword>
<comment type="function">
    <text evidence="8">Transfers a GMP moiety from GTP to Mo-molybdopterin (Mo-MPT) cofactor (Moco or molybdenum cofactor) to form Mo-molybdopterin guanine dinucleotide (Mo-MGD) cofactor.</text>
</comment>
<keyword evidence="6 8" id="KW-0342">GTP-binding</keyword>
<dbReference type="HAMAP" id="MF_00316">
    <property type="entry name" value="MobA"/>
    <property type="match status" value="1"/>
</dbReference>
<dbReference type="InterPro" id="IPR029044">
    <property type="entry name" value="Nucleotide-diphossugar_trans"/>
</dbReference>
<dbReference type="SUPFAM" id="SSF53448">
    <property type="entry name" value="Nucleotide-diphospho-sugar transferases"/>
    <property type="match status" value="1"/>
</dbReference>
<keyword evidence="4 8" id="KW-0547">Nucleotide-binding</keyword>
<evidence type="ECO:0000256" key="2">
    <source>
        <dbReference type="ARBA" id="ARBA00022679"/>
    </source>
</evidence>
<feature type="binding site" evidence="8">
    <location>
        <position position="70"/>
    </location>
    <ligand>
        <name>GTP</name>
        <dbReference type="ChEBI" id="CHEBI:37565"/>
    </ligand>
</feature>
<comment type="catalytic activity">
    <reaction evidence="8">
        <text>Mo-molybdopterin + GTP + H(+) = Mo-molybdopterin guanine dinucleotide + diphosphate</text>
        <dbReference type="Rhea" id="RHEA:34243"/>
        <dbReference type="ChEBI" id="CHEBI:15378"/>
        <dbReference type="ChEBI" id="CHEBI:33019"/>
        <dbReference type="ChEBI" id="CHEBI:37565"/>
        <dbReference type="ChEBI" id="CHEBI:71302"/>
        <dbReference type="ChEBI" id="CHEBI:71310"/>
        <dbReference type="EC" id="2.7.7.77"/>
    </reaction>
</comment>
<evidence type="ECO:0000256" key="4">
    <source>
        <dbReference type="ARBA" id="ARBA00022741"/>
    </source>
</evidence>
<comment type="similarity">
    <text evidence="8">Belongs to the MobA family.</text>
</comment>
<evidence type="ECO:0000256" key="8">
    <source>
        <dbReference type="HAMAP-Rule" id="MF_00316"/>
    </source>
</evidence>
<keyword evidence="1 8" id="KW-0963">Cytoplasm</keyword>
<evidence type="ECO:0000256" key="5">
    <source>
        <dbReference type="ARBA" id="ARBA00022842"/>
    </source>
</evidence>
<organism evidence="10 11">
    <name type="scientific">Frischella japonica</name>
    <dbReference type="NCBI Taxonomy" id="2741544"/>
    <lineage>
        <taxon>Bacteria</taxon>
        <taxon>Pseudomonadati</taxon>
        <taxon>Pseudomonadota</taxon>
        <taxon>Gammaproteobacteria</taxon>
        <taxon>Orbales</taxon>
        <taxon>Orbaceae</taxon>
        <taxon>Frischella</taxon>
    </lineage>
</organism>
<dbReference type="CDD" id="cd02503">
    <property type="entry name" value="MobA"/>
    <property type="match status" value="1"/>
</dbReference>
<comment type="caution">
    <text evidence="10">The sequence shown here is derived from an EMBL/GenBank/DDBJ whole genome shotgun (WGS) entry which is preliminary data.</text>
</comment>
<dbReference type="PANTHER" id="PTHR19136">
    <property type="entry name" value="MOLYBDENUM COFACTOR GUANYLYLTRANSFERASE"/>
    <property type="match status" value="1"/>
</dbReference>
<feature type="binding site" evidence="8">
    <location>
        <position position="100"/>
    </location>
    <ligand>
        <name>GTP</name>
        <dbReference type="ChEBI" id="CHEBI:37565"/>
    </ligand>
</feature>
<name>A0ABR7R0P2_9GAMM</name>
<comment type="subcellular location">
    <subcellularLocation>
        <location evidence="8">Cytoplasm</location>
    </subcellularLocation>
</comment>
<accession>A0ABR7R0P2</accession>
<evidence type="ECO:0000256" key="7">
    <source>
        <dbReference type="ARBA" id="ARBA00023150"/>
    </source>
</evidence>
<feature type="binding site" evidence="8">
    <location>
        <position position="52"/>
    </location>
    <ligand>
        <name>GTP</name>
        <dbReference type="ChEBI" id="CHEBI:37565"/>
    </ligand>
</feature>
<keyword evidence="11" id="KW-1185">Reference proteome</keyword>
<comment type="subunit">
    <text evidence="8">Monomer.</text>
</comment>
<keyword evidence="2 8" id="KW-0808">Transferase</keyword>
<evidence type="ECO:0000313" key="10">
    <source>
        <dbReference type="EMBL" id="MBC9131881.1"/>
    </source>
</evidence>
<sequence>MSLMPITAIILAGGQSSRMNRQNKGLQLLHGNPLYYHVINKIKPQVNHIVINCNQDIEQYQKSGYPVIVDELIGFLGPLAGIFSGLITSSTDWNLVVSCDTPFLPDDLVKRLQAHCDTHLAAYVFDGEKSHPTLMLIHRQLAPMIKHYLLQGKRKLLGFLQQIDAIQVDFSDKPDVFININTLEQLAYWNQKQCK</sequence>
<keyword evidence="10" id="KW-0548">Nucleotidyltransferase</keyword>
<dbReference type="EC" id="2.7.7.77" evidence="8"/>
<feature type="binding site" evidence="8">
    <location>
        <begin position="11"/>
        <end position="13"/>
    </location>
    <ligand>
        <name>GTP</name>
        <dbReference type="ChEBI" id="CHEBI:37565"/>
    </ligand>
</feature>
<gene>
    <name evidence="8 10" type="primary">mobA</name>
    <name evidence="10" type="ORF">FcAc13_11280</name>
</gene>
<evidence type="ECO:0000313" key="11">
    <source>
        <dbReference type="Proteomes" id="UP000651208"/>
    </source>
</evidence>
<evidence type="ECO:0000256" key="1">
    <source>
        <dbReference type="ARBA" id="ARBA00022490"/>
    </source>
</evidence>
<dbReference type="InterPro" id="IPR025877">
    <property type="entry name" value="MobA-like_NTP_Trfase"/>
</dbReference>
<reference evidence="10 11" key="1">
    <citation type="submission" date="2020-06" db="EMBL/GenBank/DDBJ databases">
        <title>Frischella cerana isolated from Apis cerana gut homogenate.</title>
        <authorList>
            <person name="Wolter L.A."/>
            <person name="Suenami S."/>
            <person name="Miyazaki R."/>
        </authorList>
    </citation>
    <scope>NUCLEOTIDE SEQUENCE [LARGE SCALE GENOMIC DNA]</scope>
    <source>
        <strain evidence="10 11">Ac13</strain>
    </source>
</reference>
<feature type="binding site" evidence="8">
    <location>
        <position position="24"/>
    </location>
    <ligand>
        <name>GTP</name>
        <dbReference type="ChEBI" id="CHEBI:37565"/>
    </ligand>
</feature>
<evidence type="ECO:0000256" key="6">
    <source>
        <dbReference type="ARBA" id="ARBA00023134"/>
    </source>
</evidence>